<evidence type="ECO:0000313" key="3">
    <source>
        <dbReference type="Proteomes" id="UP001597353"/>
    </source>
</evidence>
<name>A0ABW4S3B9_9RHOB</name>
<accession>A0ABW4S3B9</accession>
<feature type="compositionally biased region" description="Basic and acidic residues" evidence="1">
    <location>
        <begin position="8"/>
        <end position="19"/>
    </location>
</feature>
<organism evidence="2 3">
    <name type="scientific">Halodurantibacterium flavum</name>
    <dbReference type="NCBI Taxonomy" id="1382802"/>
    <lineage>
        <taxon>Bacteria</taxon>
        <taxon>Pseudomonadati</taxon>
        <taxon>Pseudomonadota</taxon>
        <taxon>Alphaproteobacteria</taxon>
        <taxon>Rhodobacterales</taxon>
        <taxon>Paracoccaceae</taxon>
        <taxon>Halodurantibacterium</taxon>
    </lineage>
</organism>
<dbReference type="EMBL" id="JBHUGH010000002">
    <property type="protein sequence ID" value="MFD1911107.1"/>
    <property type="molecule type" value="Genomic_DNA"/>
</dbReference>
<feature type="region of interest" description="Disordered" evidence="1">
    <location>
        <begin position="1"/>
        <end position="31"/>
    </location>
</feature>
<gene>
    <name evidence="2" type="ORF">ACFSGJ_02640</name>
</gene>
<dbReference type="Proteomes" id="UP001597353">
    <property type="component" value="Unassembled WGS sequence"/>
</dbReference>
<evidence type="ECO:0008006" key="4">
    <source>
        <dbReference type="Google" id="ProtNLM"/>
    </source>
</evidence>
<protein>
    <recommendedName>
        <fullName evidence="4">TetR family transcriptional regulator</fullName>
    </recommendedName>
</protein>
<comment type="caution">
    <text evidence="2">The sequence shown here is derived from an EMBL/GenBank/DDBJ whole genome shotgun (WGS) entry which is preliminary data.</text>
</comment>
<dbReference type="RefSeq" id="WP_390259237.1">
    <property type="nucleotide sequence ID" value="NZ_JBHUGH010000002.1"/>
</dbReference>
<evidence type="ECO:0000256" key="1">
    <source>
        <dbReference type="SAM" id="MobiDB-lite"/>
    </source>
</evidence>
<keyword evidence="3" id="KW-1185">Reference proteome</keyword>
<sequence>MRYTPGDENIRSSLKREAATGESGYASGLSGPELMATSRRLATHMVWTSLKATTDGVLVAASSGADRHELDRMAAAFLAMWPGR</sequence>
<evidence type="ECO:0000313" key="2">
    <source>
        <dbReference type="EMBL" id="MFD1911107.1"/>
    </source>
</evidence>
<reference evidence="3" key="1">
    <citation type="journal article" date="2019" name="Int. J. Syst. Evol. Microbiol.">
        <title>The Global Catalogue of Microorganisms (GCM) 10K type strain sequencing project: providing services to taxonomists for standard genome sequencing and annotation.</title>
        <authorList>
            <consortium name="The Broad Institute Genomics Platform"/>
            <consortium name="The Broad Institute Genome Sequencing Center for Infectious Disease"/>
            <person name="Wu L."/>
            <person name="Ma J."/>
        </authorList>
    </citation>
    <scope>NUCLEOTIDE SEQUENCE [LARGE SCALE GENOMIC DNA]</scope>
    <source>
        <strain evidence="3">CGMCC 4.7242</strain>
    </source>
</reference>
<proteinExistence type="predicted"/>